<dbReference type="InterPro" id="IPR012347">
    <property type="entry name" value="Ferritin-like"/>
</dbReference>
<proteinExistence type="predicted"/>
<keyword evidence="5" id="KW-0479">Metal-binding</keyword>
<evidence type="ECO:0000256" key="1">
    <source>
        <dbReference type="ARBA" id="ARBA00040044"/>
    </source>
</evidence>
<dbReference type="Proteomes" id="UP000001074">
    <property type="component" value="Unassembled WGS sequence"/>
</dbReference>
<dbReference type="Ensembl" id="ENSMLUT00000026881.1">
    <property type="protein sequence ID" value="ENSMLUP00000017538.1"/>
    <property type="gene ID" value="ENSMLUG00000024599.1"/>
</dbReference>
<dbReference type="SUPFAM" id="SSF47240">
    <property type="entry name" value="Ferritin-like"/>
    <property type="match status" value="1"/>
</dbReference>
<evidence type="ECO:0000256" key="5">
    <source>
        <dbReference type="PIRSR" id="PIRSR601519-1"/>
    </source>
</evidence>
<dbReference type="GO" id="GO:0006879">
    <property type="term" value="P:intracellular iron ion homeostasis"/>
    <property type="evidence" value="ECO:0007669"/>
    <property type="project" value="InterPro"/>
</dbReference>
<protein>
    <recommendedName>
        <fullName evidence="1">Ferritin light chain</fullName>
    </recommendedName>
</protein>
<name>G1Q1F5_MYOLU</name>
<evidence type="ECO:0000256" key="3">
    <source>
        <dbReference type="ARBA" id="ARBA00045578"/>
    </source>
</evidence>
<dbReference type="STRING" id="59463.ENSMLUP00000017538"/>
<evidence type="ECO:0000256" key="4">
    <source>
        <dbReference type="ARBA" id="ARBA00047045"/>
    </source>
</evidence>
<dbReference type="AlphaFoldDB" id="G1Q1F5"/>
<dbReference type="HOGENOM" id="CLU_065681_4_1_1"/>
<dbReference type="Gene3D" id="1.20.1260.10">
    <property type="match status" value="1"/>
</dbReference>
<feature type="binding site" evidence="5">
    <location>
        <position position="92"/>
    </location>
    <ligand>
        <name>Fe cation</name>
        <dbReference type="ChEBI" id="CHEBI:24875"/>
        <label>1</label>
    </ligand>
</feature>
<reference evidence="6" key="2">
    <citation type="submission" date="2025-08" db="UniProtKB">
        <authorList>
            <consortium name="Ensembl"/>
        </authorList>
    </citation>
    <scope>IDENTIFICATION</scope>
</reference>
<dbReference type="eggNOG" id="KOG2332">
    <property type="taxonomic scope" value="Eukaryota"/>
</dbReference>
<sequence>MSSQIHQNCSTVEAVVNRLANLHLRALHLPLSGLLFPPDDVALEGVGPFRELAEKKPRALSILKMQNQRGGRILFQHVLEPQDVREAALALERNLNQALLELQALVFPADPPPCDFLQNHFWEDGPHLTHLRRLPAPRLAWASERLKHS</sequence>
<dbReference type="InterPro" id="IPR001519">
    <property type="entry name" value="Ferritin"/>
</dbReference>
<comment type="subcellular location">
    <subcellularLocation>
        <location evidence="2">Autolysosome</location>
    </subcellularLocation>
</comment>
<keyword evidence="5" id="KW-0408">Iron</keyword>
<dbReference type="GO" id="GO:0006826">
    <property type="term" value="P:iron ion transport"/>
    <property type="evidence" value="ECO:0007669"/>
    <property type="project" value="InterPro"/>
</dbReference>
<organism evidence="6 7">
    <name type="scientific">Myotis lucifugus</name>
    <name type="common">Little brown bat</name>
    <dbReference type="NCBI Taxonomy" id="59463"/>
    <lineage>
        <taxon>Eukaryota</taxon>
        <taxon>Metazoa</taxon>
        <taxon>Chordata</taxon>
        <taxon>Craniata</taxon>
        <taxon>Vertebrata</taxon>
        <taxon>Euteleostomi</taxon>
        <taxon>Mammalia</taxon>
        <taxon>Eutheria</taxon>
        <taxon>Laurasiatheria</taxon>
        <taxon>Chiroptera</taxon>
        <taxon>Yangochiroptera</taxon>
        <taxon>Vespertilionidae</taxon>
        <taxon>Myotis</taxon>
    </lineage>
</organism>
<dbReference type="PANTHER" id="PTHR11431:SF47">
    <property type="entry name" value="FERRITIN LIGHT CHAIN"/>
    <property type="match status" value="1"/>
</dbReference>
<dbReference type="GeneTree" id="ENSGT00940000153096"/>
<reference evidence="6 7" key="1">
    <citation type="journal article" date="2011" name="Nature">
        <title>A high-resolution map of human evolutionary constraint using 29 mammals.</title>
        <authorList>
            <person name="Lindblad-Toh K."/>
            <person name="Garber M."/>
            <person name="Zuk O."/>
            <person name="Lin M.F."/>
            <person name="Parker B.J."/>
            <person name="Washietl S."/>
            <person name="Kheradpour P."/>
            <person name="Ernst J."/>
            <person name="Jordan G."/>
            <person name="Mauceli E."/>
            <person name="Ward L.D."/>
            <person name="Lowe C.B."/>
            <person name="Holloway A.K."/>
            <person name="Clamp M."/>
            <person name="Gnerre S."/>
            <person name="Alfoldi J."/>
            <person name="Beal K."/>
            <person name="Chang J."/>
            <person name="Clawson H."/>
            <person name="Cuff J."/>
            <person name="Di Palma F."/>
            <person name="Fitzgerald S."/>
            <person name="Flicek P."/>
            <person name="Guttman M."/>
            <person name="Hubisz M.J."/>
            <person name="Jaffe D.B."/>
            <person name="Jungreis I."/>
            <person name="Kent W.J."/>
            <person name="Kostka D."/>
            <person name="Lara M."/>
            <person name="Martins A.L."/>
            <person name="Massingham T."/>
            <person name="Moltke I."/>
            <person name="Raney B.J."/>
            <person name="Rasmussen M.D."/>
            <person name="Robinson J."/>
            <person name="Stark A."/>
            <person name="Vilella A.J."/>
            <person name="Wen J."/>
            <person name="Xie X."/>
            <person name="Zody M.C."/>
            <person name="Baldwin J."/>
            <person name="Bloom T."/>
            <person name="Chin C.W."/>
            <person name="Heiman D."/>
            <person name="Nicol R."/>
            <person name="Nusbaum C."/>
            <person name="Young S."/>
            <person name="Wilkinson J."/>
            <person name="Worley K.C."/>
            <person name="Kovar C.L."/>
            <person name="Muzny D.M."/>
            <person name="Gibbs R.A."/>
            <person name="Cree A."/>
            <person name="Dihn H.H."/>
            <person name="Fowler G."/>
            <person name="Jhangiani S."/>
            <person name="Joshi V."/>
            <person name="Lee S."/>
            <person name="Lewis L.R."/>
            <person name="Nazareth L.V."/>
            <person name="Okwuonu G."/>
            <person name="Santibanez J."/>
            <person name="Warren W.C."/>
            <person name="Mardis E.R."/>
            <person name="Weinstock G.M."/>
            <person name="Wilson R.K."/>
            <person name="Delehaunty K."/>
            <person name="Dooling D."/>
            <person name="Fronik C."/>
            <person name="Fulton L."/>
            <person name="Fulton B."/>
            <person name="Graves T."/>
            <person name="Minx P."/>
            <person name="Sodergren E."/>
            <person name="Birney E."/>
            <person name="Margulies E.H."/>
            <person name="Herrero J."/>
            <person name="Green E.D."/>
            <person name="Haussler D."/>
            <person name="Siepel A."/>
            <person name="Goldman N."/>
            <person name="Pollard K.S."/>
            <person name="Pedersen J.S."/>
            <person name="Lander E.S."/>
            <person name="Kellis M."/>
        </authorList>
    </citation>
    <scope>NUCLEOTIDE SEQUENCE [LARGE SCALE GENOMIC DNA]</scope>
</reference>
<comment type="subunit">
    <text evidence="4">Oligomer of 24 subunits. There are two types of subunits: L (light) chain and H (heavy) chain. The major chain can be light or heavy, depending on the species and tissue type. The functional molecule forms a roughly spherical shell with a diameter of 12 nm and contains a central cavity into which the insoluble mineral iron core is deposited. Interacts with NCOA4.</text>
</comment>
<evidence type="ECO:0000313" key="7">
    <source>
        <dbReference type="Proteomes" id="UP000001074"/>
    </source>
</evidence>
<dbReference type="GO" id="GO:0008199">
    <property type="term" value="F:ferric iron binding"/>
    <property type="evidence" value="ECO:0007669"/>
    <property type="project" value="InterPro"/>
</dbReference>
<dbReference type="GO" id="GO:0044754">
    <property type="term" value="C:autolysosome"/>
    <property type="evidence" value="ECO:0007669"/>
    <property type="project" value="UniProtKB-SubCell"/>
</dbReference>
<dbReference type="GO" id="GO:0008198">
    <property type="term" value="F:ferrous iron binding"/>
    <property type="evidence" value="ECO:0007669"/>
    <property type="project" value="TreeGrafter"/>
</dbReference>
<dbReference type="PANTHER" id="PTHR11431">
    <property type="entry name" value="FERRITIN"/>
    <property type="match status" value="1"/>
</dbReference>
<dbReference type="InterPro" id="IPR009078">
    <property type="entry name" value="Ferritin-like_SF"/>
</dbReference>
<keyword evidence="7" id="KW-1185">Reference proteome</keyword>
<reference evidence="6" key="3">
    <citation type="submission" date="2025-09" db="UniProtKB">
        <authorList>
            <consortium name="Ensembl"/>
        </authorList>
    </citation>
    <scope>IDENTIFICATION</scope>
</reference>
<comment type="function">
    <text evidence="3">Stores iron in a soluble, non-toxic, readily available form. Important for iron homeostasis. Iron is taken up in the ferrous form and deposited as ferric hydroxides after oxidation. Also plays a role in delivery of iron to cells. Mediates iron uptake in capsule cells of the developing kidney. Delivery to lysosomes by the cargo receptor NCOA4 for autophagic degradation and release or iron.</text>
</comment>
<dbReference type="InParanoid" id="G1Q1F5"/>
<evidence type="ECO:0000256" key="2">
    <source>
        <dbReference type="ARBA" id="ARBA00044942"/>
    </source>
</evidence>
<dbReference type="EMBL" id="AAPE02001124">
    <property type="status" value="NOT_ANNOTATED_CDS"/>
    <property type="molecule type" value="Genomic_DNA"/>
</dbReference>
<accession>G1Q1F5</accession>
<evidence type="ECO:0000313" key="6">
    <source>
        <dbReference type="Ensembl" id="ENSMLUP00000017538.1"/>
    </source>
</evidence>